<dbReference type="STRING" id="1095778.SAMN04489842_3447"/>
<dbReference type="InterPro" id="IPR007050">
    <property type="entry name" value="HTH_bacterioopsin"/>
</dbReference>
<dbReference type="PANTHER" id="PTHR34236:SF1">
    <property type="entry name" value="DIMETHYL SULFOXIDE REDUCTASE TRANSCRIPTIONAL ACTIVATOR"/>
    <property type="match status" value="1"/>
</dbReference>
<dbReference type="EMBL" id="FNLC01000004">
    <property type="protein sequence ID" value="SDR35587.1"/>
    <property type="molecule type" value="Genomic_DNA"/>
</dbReference>
<dbReference type="OrthoDB" id="168808at2157"/>
<proteinExistence type="predicted"/>
<keyword evidence="2" id="KW-0804">Transcription</keyword>
<dbReference type="Proteomes" id="UP000198848">
    <property type="component" value="Unassembled WGS sequence"/>
</dbReference>
<dbReference type="Gene3D" id="1.10.10.10">
    <property type="entry name" value="Winged helix-like DNA-binding domain superfamily/Winged helix DNA-binding domain"/>
    <property type="match status" value="1"/>
</dbReference>
<evidence type="ECO:0000256" key="3">
    <source>
        <dbReference type="SAM" id="MobiDB-lite"/>
    </source>
</evidence>
<dbReference type="Pfam" id="PF04967">
    <property type="entry name" value="HTH_10"/>
    <property type="match status" value="1"/>
</dbReference>
<name>A0A1H1ID12_NATTX</name>
<evidence type="ECO:0000313" key="6">
    <source>
        <dbReference type="EMBL" id="SDR35587.1"/>
    </source>
</evidence>
<feature type="compositionally biased region" description="Polar residues" evidence="3">
    <location>
        <begin position="21"/>
        <end position="41"/>
    </location>
</feature>
<dbReference type="InterPro" id="IPR056433">
    <property type="entry name" value="DmsR-like_N"/>
</dbReference>
<reference evidence="7" key="1">
    <citation type="submission" date="2016-10" db="EMBL/GenBank/DDBJ databases">
        <authorList>
            <person name="Varghese N."/>
            <person name="Submissions S."/>
        </authorList>
    </citation>
    <scope>NUCLEOTIDE SEQUENCE [LARGE SCALE GENOMIC DNA]</scope>
    <source>
        <strain evidence="7">DSM 24767</strain>
    </source>
</reference>
<evidence type="ECO:0000259" key="5">
    <source>
        <dbReference type="Pfam" id="PF24277"/>
    </source>
</evidence>
<gene>
    <name evidence="6" type="ORF">SAMN04489842_3447</name>
</gene>
<dbReference type="PANTHER" id="PTHR34236">
    <property type="entry name" value="DIMETHYL SULFOXIDE REDUCTASE TRANSCRIPTIONAL ACTIVATOR"/>
    <property type="match status" value="1"/>
</dbReference>
<dbReference type="RefSeq" id="WP_090384506.1">
    <property type="nucleotide sequence ID" value="NZ_FNLC01000004.1"/>
</dbReference>
<protein>
    <submittedName>
        <fullName evidence="6">Uncharacterized protein</fullName>
    </submittedName>
</protein>
<feature type="region of interest" description="Disordered" evidence="3">
    <location>
        <begin position="17"/>
        <end position="55"/>
    </location>
</feature>
<accession>A0A1H1ID12</accession>
<dbReference type="AlphaFoldDB" id="A0A1H1ID12"/>
<dbReference type="Pfam" id="PF24277">
    <property type="entry name" value="DmsR_N"/>
    <property type="match status" value="1"/>
</dbReference>
<evidence type="ECO:0000256" key="1">
    <source>
        <dbReference type="ARBA" id="ARBA00023015"/>
    </source>
</evidence>
<evidence type="ECO:0000313" key="7">
    <source>
        <dbReference type="Proteomes" id="UP000198848"/>
    </source>
</evidence>
<sequence>MTGFRATVVVRDPADCPVASISATTEESIDSVTRTRASPRSPSGDGNEPNPDRDDVIVEEFEISANASLEDLEPDELGTDLEMTAVQANEREERYRFERDGTGSCACEVVEETGTPISSVRAQNGALLLSFHTLNLDDISAIVADLREQFDGVLVEDLTKDEETSGDPVIVDREELTDRQQEILQTAHEMGYFDYPKGANATDVAEELGVARSTFTEHLAAAQTKLLDTIVEE</sequence>
<organism evidence="6 7">
    <name type="scientific">Natronobacterium texcoconense</name>
    <dbReference type="NCBI Taxonomy" id="1095778"/>
    <lineage>
        <taxon>Archaea</taxon>
        <taxon>Methanobacteriati</taxon>
        <taxon>Methanobacteriota</taxon>
        <taxon>Stenosarchaea group</taxon>
        <taxon>Halobacteria</taxon>
        <taxon>Halobacteriales</taxon>
        <taxon>Natrialbaceae</taxon>
        <taxon>Natronobacterium</taxon>
    </lineage>
</organism>
<evidence type="ECO:0000256" key="2">
    <source>
        <dbReference type="ARBA" id="ARBA00023163"/>
    </source>
</evidence>
<feature type="domain" description="DmsR-like N-terminal" evidence="5">
    <location>
        <begin position="1"/>
        <end position="160"/>
    </location>
</feature>
<keyword evidence="1" id="KW-0805">Transcription regulation</keyword>
<feature type="domain" description="HTH bat-type" evidence="4">
    <location>
        <begin position="176"/>
        <end position="227"/>
    </location>
</feature>
<evidence type="ECO:0000259" key="4">
    <source>
        <dbReference type="Pfam" id="PF04967"/>
    </source>
</evidence>
<keyword evidence="7" id="KW-1185">Reference proteome</keyword>
<dbReference type="InterPro" id="IPR036388">
    <property type="entry name" value="WH-like_DNA-bd_sf"/>
</dbReference>